<evidence type="ECO:0000256" key="11">
    <source>
        <dbReference type="ARBA" id="ARBA00082544"/>
    </source>
</evidence>
<evidence type="ECO:0000256" key="1">
    <source>
        <dbReference type="ARBA" id="ARBA00004141"/>
    </source>
</evidence>
<dbReference type="GO" id="GO:0052650">
    <property type="term" value="F:all-trans-retinol dehydrogenase (NADP+) activity"/>
    <property type="evidence" value="ECO:0007669"/>
    <property type="project" value="UniProtKB-ARBA"/>
</dbReference>
<proteinExistence type="inferred from homology"/>
<organism evidence="13 14">
    <name type="scientific">Armadillidium nasatum</name>
    <dbReference type="NCBI Taxonomy" id="96803"/>
    <lineage>
        <taxon>Eukaryota</taxon>
        <taxon>Metazoa</taxon>
        <taxon>Ecdysozoa</taxon>
        <taxon>Arthropoda</taxon>
        <taxon>Crustacea</taxon>
        <taxon>Multicrustacea</taxon>
        <taxon>Malacostraca</taxon>
        <taxon>Eumalacostraca</taxon>
        <taxon>Peracarida</taxon>
        <taxon>Isopoda</taxon>
        <taxon>Oniscidea</taxon>
        <taxon>Crinocheta</taxon>
        <taxon>Armadillidiidae</taxon>
        <taxon>Armadillidium</taxon>
    </lineage>
</organism>
<dbReference type="FunFam" id="3.40.50.720:FF:000131">
    <property type="entry name" value="Short-chain dehydrogenase/reductase 3"/>
    <property type="match status" value="1"/>
</dbReference>
<keyword evidence="3" id="KW-0812">Transmembrane</keyword>
<dbReference type="EMBL" id="SEYY01024396">
    <property type="protein sequence ID" value="KAB7494151.1"/>
    <property type="molecule type" value="Genomic_DNA"/>
</dbReference>
<dbReference type="GO" id="GO:0005811">
    <property type="term" value="C:lipid droplet"/>
    <property type="evidence" value="ECO:0007669"/>
    <property type="project" value="TreeGrafter"/>
</dbReference>
<comment type="function">
    <text evidence="9">Catalyzes the reduction of all-trans-retinal to all-trans-retinol in the presence of NADPH.</text>
</comment>
<keyword evidence="8" id="KW-0472">Membrane</keyword>
<keyword evidence="4" id="KW-0521">NADP</keyword>
<evidence type="ECO:0000256" key="2">
    <source>
        <dbReference type="ARBA" id="ARBA00006484"/>
    </source>
</evidence>
<dbReference type="OrthoDB" id="5840532at2759"/>
<sequence>MSVVDSCQITGTGHGIGRELALQFSRLGARVVCVDLNEEANKQTVAQITKEGGTAWGFGCDVSKREEVKDVSNKASKIRRQIGDITILLNNAGIVLCKPFIKHSDEDIEKTFRVNVYAHYWTIQEWLPTFLKKGQGHIVSVSSLCGVSGLPNLVPYCSSKFAVTGSLNNCIVGLIEALNEELRIQNPNVKLTRVHPFHVNTGIIKSPRVRFSSFTKIMTPEYCASKIVDGVRREDEVLVVPTYYSYFFTFFLSAPRKVQQAIADFLDVGADSHED</sequence>
<evidence type="ECO:0000256" key="6">
    <source>
        <dbReference type="ARBA" id="ARBA00023002"/>
    </source>
</evidence>
<dbReference type="SUPFAM" id="SSF51735">
    <property type="entry name" value="NAD(P)-binding Rossmann-fold domains"/>
    <property type="match status" value="1"/>
</dbReference>
<evidence type="ECO:0000256" key="3">
    <source>
        <dbReference type="ARBA" id="ARBA00022692"/>
    </source>
</evidence>
<protein>
    <recommendedName>
        <fullName evidence="10">Short-chain dehydrogenase/reductase 3</fullName>
    </recommendedName>
    <alternativeName>
        <fullName evidence="11">Retinal short-chain dehydrogenase/reductase 1</fullName>
    </alternativeName>
</protein>
<dbReference type="Pfam" id="PF00106">
    <property type="entry name" value="adh_short"/>
    <property type="match status" value="1"/>
</dbReference>
<evidence type="ECO:0000256" key="9">
    <source>
        <dbReference type="ARBA" id="ARBA00059620"/>
    </source>
</evidence>
<dbReference type="PRINTS" id="PR00080">
    <property type="entry name" value="SDRFAMILY"/>
</dbReference>
<evidence type="ECO:0000256" key="8">
    <source>
        <dbReference type="ARBA" id="ARBA00023136"/>
    </source>
</evidence>
<accession>A0A5N5SJA9</accession>
<comment type="caution">
    <text evidence="13">The sequence shown here is derived from an EMBL/GenBank/DDBJ whole genome shotgun (WGS) entry which is preliminary data.</text>
</comment>
<evidence type="ECO:0000256" key="12">
    <source>
        <dbReference type="RuleBase" id="RU000363"/>
    </source>
</evidence>
<dbReference type="InterPro" id="IPR036291">
    <property type="entry name" value="NAD(P)-bd_dom_sf"/>
</dbReference>
<comment type="subcellular location">
    <subcellularLocation>
        <location evidence="1">Membrane</location>
        <topology evidence="1">Multi-pass membrane protein</topology>
    </subcellularLocation>
</comment>
<evidence type="ECO:0000313" key="13">
    <source>
        <dbReference type="EMBL" id="KAB7494151.1"/>
    </source>
</evidence>
<dbReference type="PANTHER" id="PTHR24322:SF736">
    <property type="entry name" value="RETINOL DEHYDROGENASE 10"/>
    <property type="match status" value="1"/>
</dbReference>
<dbReference type="AlphaFoldDB" id="A0A5N5SJA9"/>
<dbReference type="Gene3D" id="3.40.50.720">
    <property type="entry name" value="NAD(P)-binding Rossmann-like Domain"/>
    <property type="match status" value="1"/>
</dbReference>
<evidence type="ECO:0000313" key="14">
    <source>
        <dbReference type="Proteomes" id="UP000326759"/>
    </source>
</evidence>
<dbReference type="GO" id="GO:0016020">
    <property type="term" value="C:membrane"/>
    <property type="evidence" value="ECO:0007669"/>
    <property type="project" value="UniProtKB-SubCell"/>
</dbReference>
<evidence type="ECO:0000256" key="7">
    <source>
        <dbReference type="ARBA" id="ARBA00023098"/>
    </source>
</evidence>
<evidence type="ECO:0000256" key="4">
    <source>
        <dbReference type="ARBA" id="ARBA00022857"/>
    </source>
</evidence>
<comment type="similarity">
    <text evidence="2 12">Belongs to the short-chain dehydrogenases/reductases (SDR) family.</text>
</comment>
<evidence type="ECO:0000256" key="5">
    <source>
        <dbReference type="ARBA" id="ARBA00022989"/>
    </source>
</evidence>
<dbReference type="InterPro" id="IPR002347">
    <property type="entry name" value="SDR_fam"/>
</dbReference>
<dbReference type="PRINTS" id="PR00081">
    <property type="entry name" value="GDHRDH"/>
</dbReference>
<dbReference type="PANTHER" id="PTHR24322">
    <property type="entry name" value="PKSB"/>
    <property type="match status" value="1"/>
</dbReference>
<keyword evidence="7" id="KW-0443">Lipid metabolism</keyword>
<keyword evidence="6" id="KW-0560">Oxidoreductase</keyword>
<reference evidence="13 14" key="1">
    <citation type="journal article" date="2019" name="PLoS Biol.">
        <title>Sex chromosomes control vertical transmission of feminizing Wolbachia symbionts in an isopod.</title>
        <authorList>
            <person name="Becking T."/>
            <person name="Chebbi M.A."/>
            <person name="Giraud I."/>
            <person name="Moumen B."/>
            <person name="Laverre T."/>
            <person name="Caubet Y."/>
            <person name="Peccoud J."/>
            <person name="Gilbert C."/>
            <person name="Cordaux R."/>
        </authorList>
    </citation>
    <scope>NUCLEOTIDE SEQUENCE [LARGE SCALE GENOMIC DNA]</scope>
    <source>
        <strain evidence="13">ANa2</strain>
        <tissue evidence="13">Whole body excluding digestive tract and cuticle</tissue>
    </source>
</reference>
<name>A0A5N5SJA9_9CRUS</name>
<dbReference type="Proteomes" id="UP000326759">
    <property type="component" value="Unassembled WGS sequence"/>
</dbReference>
<keyword evidence="14" id="KW-1185">Reference proteome</keyword>
<evidence type="ECO:0000256" key="10">
    <source>
        <dbReference type="ARBA" id="ARBA00068717"/>
    </source>
</evidence>
<dbReference type="CDD" id="cd05339">
    <property type="entry name" value="17beta-HSDXI-like_SDR_c"/>
    <property type="match status" value="1"/>
</dbReference>
<keyword evidence="5" id="KW-1133">Transmembrane helix</keyword>
<gene>
    <name evidence="13" type="ORF">Anas_04799</name>
</gene>